<dbReference type="Proteomes" id="UP001059844">
    <property type="component" value="Chromosome"/>
</dbReference>
<dbReference type="CDD" id="cd12797">
    <property type="entry name" value="M23_peptidase"/>
    <property type="match status" value="1"/>
</dbReference>
<dbReference type="Gene3D" id="2.70.70.10">
    <property type="entry name" value="Glucose Permease (Domain IIA)"/>
    <property type="match status" value="1"/>
</dbReference>
<evidence type="ECO:0000313" key="6">
    <source>
        <dbReference type="Proteomes" id="UP001059844"/>
    </source>
</evidence>
<organism evidence="5 6">
    <name type="scientific">Flavobacterium cerinum</name>
    <dbReference type="NCBI Taxonomy" id="2502784"/>
    <lineage>
        <taxon>Bacteria</taxon>
        <taxon>Pseudomonadati</taxon>
        <taxon>Bacteroidota</taxon>
        <taxon>Flavobacteriia</taxon>
        <taxon>Flavobacteriales</taxon>
        <taxon>Flavobacteriaceae</taxon>
        <taxon>Flavobacterium</taxon>
    </lineage>
</organism>
<dbReference type="PANTHER" id="PTHR21666">
    <property type="entry name" value="PEPTIDASE-RELATED"/>
    <property type="match status" value="1"/>
</dbReference>
<feature type="coiled-coil region" evidence="2">
    <location>
        <begin position="18"/>
        <end position="52"/>
    </location>
</feature>
<feature type="chain" id="PRO_5046604290" evidence="3">
    <location>
        <begin position="22"/>
        <end position="428"/>
    </location>
</feature>
<reference evidence="5" key="1">
    <citation type="submission" date="2022-07" db="EMBL/GenBank/DDBJ databases">
        <title>Isolation, identification, and degradation of a PFOSA degrading strain from sewage treatment plant.</title>
        <authorList>
            <person name="Zhang L."/>
            <person name="Huo Y."/>
        </authorList>
    </citation>
    <scope>NUCLEOTIDE SEQUENCE</scope>
    <source>
        <strain evidence="5">C1</strain>
    </source>
</reference>
<dbReference type="InterPro" id="IPR011055">
    <property type="entry name" value="Dup_hybrid_motif"/>
</dbReference>
<keyword evidence="2" id="KW-0175">Coiled coil</keyword>
<sequence>MYKTRFSILLLLLTVMGWSQTEDKQRQLEERKAQIQKEIKEVQKLLQTEKKKEKSVLVQISQQNTKIKLSEKLINTTQKQTRLLTDDIYLKQLEINKLGRELTVLKEDYAKMIVKSYKSRSEQSRIMFVLSSENFLQAYKRIQYMKQYASFRKMQGVEIKNKTVQLQSATTVLETKKKVKEKLLVESEKEKHELEEDKKEQEKLMKVIQKDQKKLSADIKKKQEESRAIDRQIQRLIREAIAEANRKAREAAAALAARNKAAGKKVEKTETAPAAAESTTKFYLTPEGKALADNFRANKGRLPWPVEKGFVSLGFGDQPHPIHKSLIVHNSGVEISTEPGTNARAVFGGEVIQVQVISANNRAVFIQHGDYVTVYLNLSKVFVGKGDKVSIKQSIGEIHTNSSGRAVLKFLISQNTTTLNPQSWLANM</sequence>
<keyword evidence="6" id="KW-1185">Reference proteome</keyword>
<feature type="domain" description="M23ase beta-sheet core" evidence="4">
    <location>
        <begin position="330"/>
        <end position="421"/>
    </location>
</feature>
<dbReference type="SUPFAM" id="SSF51261">
    <property type="entry name" value="Duplicated hybrid motif"/>
    <property type="match status" value="1"/>
</dbReference>
<protein>
    <submittedName>
        <fullName evidence="5">Peptidoglycan DD-metalloendopeptidase family protein</fullName>
    </submittedName>
</protein>
<evidence type="ECO:0000259" key="4">
    <source>
        <dbReference type="Pfam" id="PF01551"/>
    </source>
</evidence>
<evidence type="ECO:0000313" key="5">
    <source>
        <dbReference type="EMBL" id="UUC46241.1"/>
    </source>
</evidence>
<dbReference type="InterPro" id="IPR016047">
    <property type="entry name" value="M23ase_b-sheet_dom"/>
</dbReference>
<accession>A0ABY5IV38</accession>
<gene>
    <name evidence="5" type="ORF">NOX80_03305</name>
</gene>
<dbReference type="Gene3D" id="6.10.250.3150">
    <property type="match status" value="1"/>
</dbReference>
<evidence type="ECO:0000256" key="1">
    <source>
        <dbReference type="ARBA" id="ARBA00022729"/>
    </source>
</evidence>
<dbReference type="EMBL" id="CP101751">
    <property type="protein sequence ID" value="UUC46241.1"/>
    <property type="molecule type" value="Genomic_DNA"/>
</dbReference>
<feature type="signal peptide" evidence="3">
    <location>
        <begin position="1"/>
        <end position="21"/>
    </location>
</feature>
<evidence type="ECO:0000256" key="3">
    <source>
        <dbReference type="SAM" id="SignalP"/>
    </source>
</evidence>
<dbReference type="InterPro" id="IPR050570">
    <property type="entry name" value="Cell_wall_metabolism_enzyme"/>
</dbReference>
<keyword evidence="1 3" id="KW-0732">Signal</keyword>
<feature type="coiled-coil region" evidence="2">
    <location>
        <begin position="177"/>
        <end position="239"/>
    </location>
</feature>
<evidence type="ECO:0000256" key="2">
    <source>
        <dbReference type="SAM" id="Coils"/>
    </source>
</evidence>
<name>A0ABY5IV38_9FLAO</name>
<dbReference type="Pfam" id="PF01551">
    <property type="entry name" value="Peptidase_M23"/>
    <property type="match status" value="1"/>
</dbReference>
<dbReference type="PANTHER" id="PTHR21666:SF289">
    <property type="entry name" value="L-ALA--D-GLU ENDOPEPTIDASE"/>
    <property type="match status" value="1"/>
</dbReference>
<dbReference type="RefSeq" id="WP_256551910.1">
    <property type="nucleotide sequence ID" value="NZ_CP101751.1"/>
</dbReference>
<proteinExistence type="predicted"/>